<dbReference type="WBParaSite" id="nRc.2.0.1.t01514-RA">
    <property type="protein sequence ID" value="nRc.2.0.1.t01514-RA"/>
    <property type="gene ID" value="nRc.2.0.1.g01514"/>
</dbReference>
<sequence>MYELRTFTFYPYVVVLSGGLREGSEFTVDDLWRCELLKEMERVKQNPLSLAEELEEGVAVDEPDEEQPLQIVVEFV</sequence>
<name>A0A915HJA0_ROMCU</name>
<keyword evidence="1" id="KW-1185">Reference proteome</keyword>
<protein>
    <submittedName>
        <fullName evidence="2">Uncharacterized protein</fullName>
    </submittedName>
</protein>
<evidence type="ECO:0000313" key="2">
    <source>
        <dbReference type="WBParaSite" id="nRc.2.0.1.t01514-RA"/>
    </source>
</evidence>
<dbReference type="Proteomes" id="UP000887565">
    <property type="component" value="Unplaced"/>
</dbReference>
<proteinExistence type="predicted"/>
<reference evidence="2" key="1">
    <citation type="submission" date="2022-11" db="UniProtKB">
        <authorList>
            <consortium name="WormBaseParasite"/>
        </authorList>
    </citation>
    <scope>IDENTIFICATION</scope>
</reference>
<organism evidence="1 2">
    <name type="scientific">Romanomermis culicivorax</name>
    <name type="common">Nematode worm</name>
    <dbReference type="NCBI Taxonomy" id="13658"/>
    <lineage>
        <taxon>Eukaryota</taxon>
        <taxon>Metazoa</taxon>
        <taxon>Ecdysozoa</taxon>
        <taxon>Nematoda</taxon>
        <taxon>Enoplea</taxon>
        <taxon>Dorylaimia</taxon>
        <taxon>Mermithida</taxon>
        <taxon>Mermithoidea</taxon>
        <taxon>Mermithidae</taxon>
        <taxon>Romanomermis</taxon>
    </lineage>
</organism>
<dbReference type="AlphaFoldDB" id="A0A915HJA0"/>
<evidence type="ECO:0000313" key="1">
    <source>
        <dbReference type="Proteomes" id="UP000887565"/>
    </source>
</evidence>
<accession>A0A915HJA0</accession>